<dbReference type="Gene3D" id="3.90.650.10">
    <property type="entry name" value="PurM-like C-terminal domain"/>
    <property type="match status" value="1"/>
</dbReference>
<dbReference type="NCBIfam" id="TIGR00476">
    <property type="entry name" value="selD"/>
    <property type="match status" value="1"/>
</dbReference>
<dbReference type="GO" id="GO:0005524">
    <property type="term" value="F:ATP binding"/>
    <property type="evidence" value="ECO:0007669"/>
    <property type="project" value="UniProtKB-KW"/>
</dbReference>
<reference evidence="8 9" key="1">
    <citation type="submission" date="2015-09" db="EMBL/GenBank/DDBJ databases">
        <authorList>
            <consortium name="Pathogen Informatics"/>
        </authorList>
    </citation>
    <scope>NUCLEOTIDE SEQUENCE [LARGE SCALE GENOMIC DNA]</scope>
    <source>
        <strain evidence="8 9">2789STDY5834889</strain>
    </source>
</reference>
<dbReference type="SUPFAM" id="SSF56042">
    <property type="entry name" value="PurM C-terminal domain-like"/>
    <property type="match status" value="1"/>
</dbReference>
<dbReference type="PANTHER" id="PTHR10256:SF0">
    <property type="entry name" value="INACTIVE SELENIDE, WATER DIKINASE-LIKE PROTEIN-RELATED"/>
    <property type="match status" value="1"/>
</dbReference>
<evidence type="ECO:0000259" key="7">
    <source>
        <dbReference type="Pfam" id="PF02769"/>
    </source>
</evidence>
<organism evidence="8 9">
    <name type="scientific">[Ruminococcus] torques</name>
    <dbReference type="NCBI Taxonomy" id="33039"/>
    <lineage>
        <taxon>Bacteria</taxon>
        <taxon>Bacillati</taxon>
        <taxon>Bacillota</taxon>
        <taxon>Clostridia</taxon>
        <taxon>Lachnospirales</taxon>
        <taxon>Lachnospiraceae</taxon>
        <taxon>Mediterraneibacter</taxon>
    </lineage>
</organism>
<dbReference type="GO" id="GO:0005737">
    <property type="term" value="C:cytoplasm"/>
    <property type="evidence" value="ECO:0007669"/>
    <property type="project" value="TreeGrafter"/>
</dbReference>
<dbReference type="GO" id="GO:0004756">
    <property type="term" value="F:selenide, water dikinase activity"/>
    <property type="evidence" value="ECO:0007669"/>
    <property type="project" value="UniProtKB-EC"/>
</dbReference>
<dbReference type="InterPro" id="IPR016188">
    <property type="entry name" value="PurM-like_N"/>
</dbReference>
<dbReference type="EC" id="2.7.9.3" evidence="8"/>
<keyword evidence="1 8" id="KW-0808">Transferase</keyword>
<dbReference type="Pfam" id="PF00586">
    <property type="entry name" value="AIRS"/>
    <property type="match status" value="1"/>
</dbReference>
<dbReference type="InterPro" id="IPR004536">
    <property type="entry name" value="SPS/SelD"/>
</dbReference>
<keyword evidence="3 8" id="KW-0418">Kinase</keyword>
<evidence type="ECO:0000256" key="3">
    <source>
        <dbReference type="ARBA" id="ARBA00022777"/>
    </source>
</evidence>
<dbReference type="EMBL" id="CZBX01000006">
    <property type="protein sequence ID" value="CUQ87214.1"/>
    <property type="molecule type" value="Genomic_DNA"/>
</dbReference>
<dbReference type="InterPro" id="IPR036676">
    <property type="entry name" value="PurM-like_C_sf"/>
</dbReference>
<feature type="domain" description="PurM-like C-terminal" evidence="7">
    <location>
        <begin position="106"/>
        <end position="280"/>
    </location>
</feature>
<dbReference type="AlphaFoldDB" id="A0A174Y6Z7"/>
<evidence type="ECO:0000256" key="1">
    <source>
        <dbReference type="ARBA" id="ARBA00022679"/>
    </source>
</evidence>
<dbReference type="Gene3D" id="3.30.1330.10">
    <property type="entry name" value="PurM-like, N-terminal domain"/>
    <property type="match status" value="1"/>
</dbReference>
<dbReference type="InterPro" id="IPR036921">
    <property type="entry name" value="PurM-like_N_sf"/>
</dbReference>
<sequence>MIQTLDFFTPVVDDPYLFGQIAAANSLSDVYAMGGEPKVALNIVCFPNCLDPEILGEILRGGADKVLEAGAVLVGGHSVQDDEPKYGLSVTGFVHPDKIYKNYGCQPGDVLVLTKQLGSGIVNTTVKAQMASEAAADEAAKVMASLNQRAKRAIEKHTIHACTDVTGFGLLGHCTEMAEASDMTLELYPEQIEYMTEAIAYARMGLVPAGAYKNREFAAEGLDAGDVEEVYLDLISDPQTSGGLLVSVPREELDSLLADFEAVGMETKVSVVGCVKERQEKLIQLKKGKMEML</sequence>
<proteinExistence type="predicted"/>
<evidence type="ECO:0000256" key="2">
    <source>
        <dbReference type="ARBA" id="ARBA00022741"/>
    </source>
</evidence>
<gene>
    <name evidence="8" type="primary">selD</name>
    <name evidence="8" type="ORF">ERS852502_01509</name>
</gene>
<evidence type="ECO:0000259" key="6">
    <source>
        <dbReference type="Pfam" id="PF00586"/>
    </source>
</evidence>
<dbReference type="Pfam" id="PF02769">
    <property type="entry name" value="AIRS_C"/>
    <property type="match status" value="1"/>
</dbReference>
<evidence type="ECO:0000256" key="4">
    <source>
        <dbReference type="ARBA" id="ARBA00022840"/>
    </source>
</evidence>
<dbReference type="PIRSF" id="PIRSF036407">
    <property type="entry name" value="Selenphspht_syn"/>
    <property type="match status" value="1"/>
</dbReference>
<dbReference type="GO" id="GO:0016260">
    <property type="term" value="P:selenocysteine biosynthetic process"/>
    <property type="evidence" value="ECO:0007669"/>
    <property type="project" value="TreeGrafter"/>
</dbReference>
<protein>
    <submittedName>
        <fullName evidence="8">Selenide, water dikinase</fullName>
        <ecNumber evidence="8">2.7.9.3</ecNumber>
    </submittedName>
</protein>
<keyword evidence="2" id="KW-0547">Nucleotide-binding</keyword>
<dbReference type="CDD" id="cd02195">
    <property type="entry name" value="SelD"/>
    <property type="match status" value="1"/>
</dbReference>
<dbReference type="SUPFAM" id="SSF55326">
    <property type="entry name" value="PurM N-terminal domain-like"/>
    <property type="match status" value="1"/>
</dbReference>
<dbReference type="PANTHER" id="PTHR10256">
    <property type="entry name" value="SELENIDE, WATER DIKINASE"/>
    <property type="match status" value="1"/>
</dbReference>
<name>A0A174Y6Z7_9FIRM</name>
<dbReference type="Proteomes" id="UP000078383">
    <property type="component" value="Unassembled WGS sequence"/>
</dbReference>
<keyword evidence="4" id="KW-0067">ATP-binding</keyword>
<evidence type="ECO:0000256" key="5">
    <source>
        <dbReference type="ARBA" id="ARBA00023266"/>
    </source>
</evidence>
<accession>A0A174Y6Z7</accession>
<evidence type="ECO:0000313" key="9">
    <source>
        <dbReference type="Proteomes" id="UP000078383"/>
    </source>
</evidence>
<keyword evidence="5" id="KW-0711">Selenium</keyword>
<dbReference type="InterPro" id="IPR010918">
    <property type="entry name" value="PurM-like_C_dom"/>
</dbReference>
<evidence type="ECO:0000313" key="8">
    <source>
        <dbReference type="EMBL" id="CUQ87214.1"/>
    </source>
</evidence>
<feature type="domain" description="PurM-like N-terminal" evidence="6">
    <location>
        <begin position="2"/>
        <end position="94"/>
    </location>
</feature>